<dbReference type="PRINTS" id="PR00368">
    <property type="entry name" value="FADPNR"/>
</dbReference>
<proteinExistence type="inferred from homology"/>
<feature type="domain" description="NADH:flavin oxidoreductase/NADH oxidase N-terminal" evidence="10">
    <location>
        <begin position="7"/>
        <end position="340"/>
    </location>
</feature>
<evidence type="ECO:0000256" key="6">
    <source>
        <dbReference type="ARBA" id="ARBA00022723"/>
    </source>
</evidence>
<keyword evidence="7" id="KW-0560">Oxidoreductase</keyword>
<evidence type="ECO:0000256" key="7">
    <source>
        <dbReference type="ARBA" id="ARBA00023002"/>
    </source>
</evidence>
<dbReference type="Gene3D" id="3.20.20.70">
    <property type="entry name" value="Aldolase class I"/>
    <property type="match status" value="1"/>
</dbReference>
<dbReference type="InterPro" id="IPR001155">
    <property type="entry name" value="OxRdtase_FMN_N"/>
</dbReference>
<comment type="cofactor">
    <cofactor evidence="1">
        <name>FMN</name>
        <dbReference type="ChEBI" id="CHEBI:58210"/>
    </cofactor>
</comment>
<dbReference type="Pfam" id="PF00724">
    <property type="entry name" value="Oxidored_FMN"/>
    <property type="match status" value="1"/>
</dbReference>
<keyword evidence="5" id="KW-0288">FMN</keyword>
<organism evidence="12 13">
    <name type="scientific">Spelaeicoccus albus</name>
    <dbReference type="NCBI Taxonomy" id="1280376"/>
    <lineage>
        <taxon>Bacteria</taxon>
        <taxon>Bacillati</taxon>
        <taxon>Actinomycetota</taxon>
        <taxon>Actinomycetes</taxon>
        <taxon>Micrococcales</taxon>
        <taxon>Brevibacteriaceae</taxon>
        <taxon>Spelaeicoccus</taxon>
    </lineage>
</organism>
<comment type="cofactor">
    <cofactor evidence="2">
        <name>[4Fe-4S] cluster</name>
        <dbReference type="ChEBI" id="CHEBI:49883"/>
    </cofactor>
</comment>
<name>A0A7Z0A897_9MICO</name>
<evidence type="ECO:0000313" key="13">
    <source>
        <dbReference type="Proteomes" id="UP000539111"/>
    </source>
</evidence>
<dbReference type="Pfam" id="PF07992">
    <property type="entry name" value="Pyr_redox_2"/>
    <property type="match status" value="1"/>
</dbReference>
<evidence type="ECO:0000256" key="3">
    <source>
        <dbReference type="ARBA" id="ARBA00011048"/>
    </source>
</evidence>
<dbReference type="GO" id="GO:0008670">
    <property type="term" value="F:2,4-dienoyl-CoA reductase (NADPH) activity"/>
    <property type="evidence" value="ECO:0007669"/>
    <property type="project" value="TreeGrafter"/>
</dbReference>
<keyword evidence="12" id="KW-0670">Pyruvate</keyword>
<dbReference type="InterPro" id="IPR013785">
    <property type="entry name" value="Aldolase_TIM"/>
</dbReference>
<gene>
    <name evidence="12" type="ORF">BJY26_000488</name>
</gene>
<dbReference type="Gene3D" id="3.50.50.60">
    <property type="entry name" value="FAD/NAD(P)-binding domain"/>
    <property type="match status" value="1"/>
</dbReference>
<comment type="caution">
    <text evidence="12">The sequence shown here is derived from an EMBL/GenBank/DDBJ whole genome shotgun (WGS) entry which is preliminary data.</text>
</comment>
<keyword evidence="9" id="KW-0411">Iron-sulfur</keyword>
<keyword evidence="13" id="KW-1185">Reference proteome</keyword>
<keyword evidence="8" id="KW-0408">Iron</keyword>
<evidence type="ECO:0000256" key="4">
    <source>
        <dbReference type="ARBA" id="ARBA00022630"/>
    </source>
</evidence>
<dbReference type="GO" id="GO:0046872">
    <property type="term" value="F:metal ion binding"/>
    <property type="evidence" value="ECO:0007669"/>
    <property type="project" value="UniProtKB-KW"/>
</dbReference>
<protein>
    <submittedName>
        <fullName evidence="12">2,4-dienoyl-CoA reductase-like NADH-dependent reductase (Old Yellow Enzyme family)/pyruvate/2-oxoglutarate dehydrogenase complex dihydrolipoamide dehydrogenase (E3) component</fullName>
    </submittedName>
</protein>
<accession>A0A7Z0A897</accession>
<keyword evidence="4" id="KW-0285">Flavoprotein</keyword>
<evidence type="ECO:0000256" key="9">
    <source>
        <dbReference type="ARBA" id="ARBA00023014"/>
    </source>
</evidence>
<evidence type="ECO:0000256" key="2">
    <source>
        <dbReference type="ARBA" id="ARBA00001966"/>
    </source>
</evidence>
<evidence type="ECO:0000256" key="5">
    <source>
        <dbReference type="ARBA" id="ARBA00022643"/>
    </source>
</evidence>
<dbReference type="GO" id="GO:0010181">
    <property type="term" value="F:FMN binding"/>
    <property type="evidence" value="ECO:0007669"/>
    <property type="project" value="InterPro"/>
</dbReference>
<dbReference type="InterPro" id="IPR036188">
    <property type="entry name" value="FAD/NAD-bd_sf"/>
</dbReference>
<dbReference type="Gene3D" id="3.40.50.720">
    <property type="entry name" value="NAD(P)-binding Rossmann-like Domain"/>
    <property type="match status" value="1"/>
</dbReference>
<dbReference type="AlphaFoldDB" id="A0A7Z0A897"/>
<dbReference type="GO" id="GO:0051536">
    <property type="term" value="F:iron-sulfur cluster binding"/>
    <property type="evidence" value="ECO:0007669"/>
    <property type="project" value="UniProtKB-KW"/>
</dbReference>
<dbReference type="PANTHER" id="PTHR42917:SF2">
    <property type="entry name" value="2,4-DIENOYL-COA REDUCTASE [(2E)-ENOYL-COA-PRODUCING]"/>
    <property type="match status" value="1"/>
</dbReference>
<comment type="similarity">
    <text evidence="3">In the N-terminal section; belongs to the NADH:flavin oxidoreductase/NADH oxidase family.</text>
</comment>
<evidence type="ECO:0000259" key="10">
    <source>
        <dbReference type="Pfam" id="PF00724"/>
    </source>
</evidence>
<keyword evidence="6" id="KW-0479">Metal-binding</keyword>
<dbReference type="InterPro" id="IPR051793">
    <property type="entry name" value="NADH:flavin_oxidoreductase"/>
</dbReference>
<dbReference type="PANTHER" id="PTHR42917">
    <property type="entry name" value="2,4-DIENOYL-COA REDUCTASE"/>
    <property type="match status" value="1"/>
</dbReference>
<dbReference type="InterPro" id="IPR023753">
    <property type="entry name" value="FAD/NAD-binding_dom"/>
</dbReference>
<evidence type="ECO:0000256" key="8">
    <source>
        <dbReference type="ARBA" id="ARBA00023004"/>
    </source>
</evidence>
<evidence type="ECO:0000259" key="11">
    <source>
        <dbReference type="Pfam" id="PF07992"/>
    </source>
</evidence>
<dbReference type="SUPFAM" id="SSF51395">
    <property type="entry name" value="FMN-linked oxidoreductases"/>
    <property type="match status" value="1"/>
</dbReference>
<sequence>MAAEDPLLQPFHIRDVKLRNRIVSTSHEPAYAENGMPTDRYRRYHVEKARGGVGLTMIGGSAIVSRDSPPAFGNLELYRDEIVPWLRLLADDVHAEGAAVMCQVTHLGRRTSNFIGDWLPLVYSSGERESAHRSVPKIAEPWDLDRIVGDFTAAAERCKDAGLDGIELEAYGHLLDGFLSPATNHRDDEYGGSPDRRASFPSRVIRAIRRAVGPEFVVGIRMSFDEDRPGGLTETDAVAAARRYIDYGIDFISTVKGTIGSDATLARAIPSMGTPSAPFLDFTAGIKRRLDVPVMHAARIADVATARYAVREGLLDLVGMTRAQIADPHLVEKIATGREDRIRPCVGASYCLDSIYQAGAAKCIHNPATGREADLPHELTPDAGRPVRAVIIGAGPAGLEAARVLAGRGHGVTLFEAADKPGGQVRLAAHNERRRDLLGIIDWRVSEAQLAGADLRFGVLPERGDVLAEYPDVVIVATGGIPDLSFLPGAELAYDTWDVLSGAVRPRGDVLIFDDDGGYPGLDAAEVLARAGARVHFVTPERMVGPDVGGMNSPAYLAAFAEHDVTVTLARRLRSLRRGADGRLLAELASDYSSGTLTIDTDAVIVEHGTVPAADPYFDLLAGSTNLGEVDQAALLDGRPQTVHTNPDGRYQLFRIGDAVTGRNIHAAVLDALRLSITVTSEPEKARQP</sequence>
<feature type="domain" description="FAD/NAD(P)-binding" evidence="11">
    <location>
        <begin position="389"/>
        <end position="617"/>
    </location>
</feature>
<dbReference type="RefSeq" id="WP_179425353.1">
    <property type="nucleotide sequence ID" value="NZ_JACBZP010000001.1"/>
</dbReference>
<dbReference type="EMBL" id="JACBZP010000001">
    <property type="protein sequence ID" value="NYI66182.1"/>
    <property type="molecule type" value="Genomic_DNA"/>
</dbReference>
<evidence type="ECO:0000256" key="1">
    <source>
        <dbReference type="ARBA" id="ARBA00001917"/>
    </source>
</evidence>
<dbReference type="CDD" id="cd04734">
    <property type="entry name" value="OYE_like_3_FMN"/>
    <property type="match status" value="1"/>
</dbReference>
<dbReference type="GO" id="GO:0033543">
    <property type="term" value="P:fatty acid beta-oxidation, unsaturated, even number, reductase/isomerase pathway"/>
    <property type="evidence" value="ECO:0007669"/>
    <property type="project" value="TreeGrafter"/>
</dbReference>
<reference evidence="12 13" key="1">
    <citation type="submission" date="2020-07" db="EMBL/GenBank/DDBJ databases">
        <title>Sequencing the genomes of 1000 actinobacteria strains.</title>
        <authorList>
            <person name="Klenk H.-P."/>
        </authorList>
    </citation>
    <scope>NUCLEOTIDE SEQUENCE [LARGE SCALE GENOMIC DNA]</scope>
    <source>
        <strain evidence="12 13">DSM 26341</strain>
    </source>
</reference>
<dbReference type="Proteomes" id="UP000539111">
    <property type="component" value="Unassembled WGS sequence"/>
</dbReference>
<evidence type="ECO:0000313" key="12">
    <source>
        <dbReference type="EMBL" id="NYI66182.1"/>
    </source>
</evidence>
<dbReference type="SUPFAM" id="SSF51905">
    <property type="entry name" value="FAD/NAD(P)-binding domain"/>
    <property type="match status" value="1"/>
</dbReference>